<evidence type="ECO:0000256" key="3">
    <source>
        <dbReference type="ARBA" id="ARBA00022777"/>
    </source>
</evidence>
<keyword evidence="3 4" id="KW-0418">Kinase</keyword>
<comment type="similarity">
    <text evidence="1 4">Belongs to the glycerate kinase type-1 family.</text>
</comment>
<dbReference type="InterPro" id="IPR018197">
    <property type="entry name" value="Glycerate_kinase_RE-like"/>
</dbReference>
<dbReference type="Gene3D" id="3.40.50.10350">
    <property type="entry name" value="Glycerate kinase, domain 1"/>
    <property type="match status" value="1"/>
</dbReference>
<keyword evidence="2 4" id="KW-0808">Transferase</keyword>
<evidence type="ECO:0000313" key="5">
    <source>
        <dbReference type="EMBL" id="NKY22164.1"/>
    </source>
</evidence>
<dbReference type="Proteomes" id="UP000581206">
    <property type="component" value="Unassembled WGS sequence"/>
</dbReference>
<dbReference type="GO" id="GO:0031388">
    <property type="term" value="P:organic acid phosphorylation"/>
    <property type="evidence" value="ECO:0007669"/>
    <property type="project" value="UniProtKB-UniRule"/>
</dbReference>
<evidence type="ECO:0000256" key="1">
    <source>
        <dbReference type="ARBA" id="ARBA00006284"/>
    </source>
</evidence>
<organism evidence="5 6">
    <name type="scientific">Cellulomonas denverensis</name>
    <dbReference type="NCBI Taxonomy" id="264297"/>
    <lineage>
        <taxon>Bacteria</taxon>
        <taxon>Bacillati</taxon>
        <taxon>Actinomycetota</taxon>
        <taxon>Actinomycetes</taxon>
        <taxon>Micrococcales</taxon>
        <taxon>Cellulomonadaceae</taxon>
        <taxon>Cellulomonas</taxon>
    </lineage>
</organism>
<dbReference type="RefSeq" id="WP_168629267.1">
    <property type="nucleotide sequence ID" value="NZ_BONL01000040.1"/>
</dbReference>
<comment type="caution">
    <text evidence="5">The sequence shown here is derived from an EMBL/GenBank/DDBJ whole genome shotgun (WGS) entry which is preliminary data.</text>
</comment>
<dbReference type="PANTHER" id="PTHR21599">
    <property type="entry name" value="GLYCERATE KINASE"/>
    <property type="match status" value="1"/>
</dbReference>
<dbReference type="NCBIfam" id="TIGR00045">
    <property type="entry name" value="glycerate kinase"/>
    <property type="match status" value="1"/>
</dbReference>
<keyword evidence="6" id="KW-1185">Reference proteome</keyword>
<evidence type="ECO:0000256" key="4">
    <source>
        <dbReference type="PIRNR" id="PIRNR006078"/>
    </source>
</evidence>
<dbReference type="GO" id="GO:0008887">
    <property type="term" value="F:glycerate kinase activity"/>
    <property type="evidence" value="ECO:0007669"/>
    <property type="project" value="UniProtKB-UniRule"/>
</dbReference>
<dbReference type="PANTHER" id="PTHR21599:SF0">
    <property type="entry name" value="GLYCERATE KINASE"/>
    <property type="match status" value="1"/>
</dbReference>
<accession>A0A7X6QYI0</accession>
<dbReference type="AlphaFoldDB" id="A0A7X6QYI0"/>
<evidence type="ECO:0000313" key="6">
    <source>
        <dbReference type="Proteomes" id="UP000581206"/>
    </source>
</evidence>
<dbReference type="SUPFAM" id="SSF110738">
    <property type="entry name" value="Glycerate kinase I"/>
    <property type="match status" value="1"/>
</dbReference>
<dbReference type="PIRSF" id="PIRSF006078">
    <property type="entry name" value="GlxK"/>
    <property type="match status" value="1"/>
</dbReference>
<proteinExistence type="inferred from homology"/>
<dbReference type="InterPro" id="IPR018193">
    <property type="entry name" value="Glyc_kinase_flavodox-like_fold"/>
</dbReference>
<dbReference type="Pfam" id="PF02595">
    <property type="entry name" value="Gly_kinase"/>
    <property type="match status" value="1"/>
</dbReference>
<dbReference type="InterPro" id="IPR004381">
    <property type="entry name" value="Glycerate_kinase"/>
</dbReference>
<sequence length="396" mass="38953">MRVVLAPDSFKESMSATRAAEAMAAGVRAVLPDARCVPVPMADGGEGTVLALGGTPVPVPVAGPLGDPVRALLGWQPARRLAVVESAQAVGMHLVPPGARDILRADSGGVGTLVRAALDLGADRIVIGLGGTLTSDGGAGLLRELGARLLDDRGDELPPGAPVRLATLDATGLDPRLRGVRIELACDVRNPLLGPRGAAAVFAPQKGATGAQVAVLEAALERMAVALDRAELVGAGVPPYGAGPGSASHAGPVADRPGAGAAGGLGAALLALGARMRPGVQVVAEAVGLAEAVAGADLVLTGEGRVDGQTLDGKVPAGVCAVAAAAGVPVVVLGGSVDPAADLSGLGARAVREIAAGLPLAEALRRGPELLERATAAVLRELVRDPRPGGGAPERG</sequence>
<name>A0A7X6QYI0_9CELL</name>
<protein>
    <submittedName>
        <fullName evidence="5">Glycerate kinase</fullName>
    </submittedName>
</protein>
<evidence type="ECO:0000256" key="2">
    <source>
        <dbReference type="ARBA" id="ARBA00022679"/>
    </source>
</evidence>
<dbReference type="InterPro" id="IPR036129">
    <property type="entry name" value="Glycerate_kinase_sf"/>
</dbReference>
<gene>
    <name evidence="5" type="ORF">HGA03_05725</name>
</gene>
<dbReference type="EMBL" id="JAAXOX010000002">
    <property type="protein sequence ID" value="NKY22164.1"/>
    <property type="molecule type" value="Genomic_DNA"/>
</dbReference>
<dbReference type="Gene3D" id="3.90.1510.10">
    <property type="entry name" value="Glycerate kinase, domain 2"/>
    <property type="match status" value="1"/>
</dbReference>
<reference evidence="5 6" key="1">
    <citation type="submission" date="2020-04" db="EMBL/GenBank/DDBJ databases">
        <title>MicrobeNet Type strains.</title>
        <authorList>
            <person name="Nicholson A.C."/>
        </authorList>
    </citation>
    <scope>NUCLEOTIDE SEQUENCE [LARGE SCALE GENOMIC DNA]</scope>
    <source>
        <strain evidence="5 6">ATCC BAA-788</strain>
    </source>
</reference>